<sequence>TVVSVVAMGGQGKTTLAKQVFNNTKVVQHFDCHAWITVSEQSNREGLLRDMLHKLYKEKGKEPPEGINQMDCDSLVDEVRKFLQRKPYVIAFDDVWNKHFWNEIEVAMIDNKNGSKIIITTRIVDVVNACKKFSGGVHKLEELTKEKSLDLFNKRAFHDLKECCPENLKDISSKIVEKCKGLPLAIVVIGDLLSCKDRDAFQWSEFSENLNSELEKESEKH</sequence>
<feature type="domain" description="NB-ARC" evidence="2">
    <location>
        <begin position="2"/>
        <end position="159"/>
    </location>
</feature>
<dbReference type="FunFam" id="3.40.50.300:FF:001091">
    <property type="entry name" value="Probable disease resistance protein At1g61300"/>
    <property type="match status" value="1"/>
</dbReference>
<protein>
    <submittedName>
        <fullName evidence="3">NBS-containing resistance-like protein</fullName>
    </submittedName>
</protein>
<dbReference type="Pfam" id="PF00931">
    <property type="entry name" value="NB-ARC"/>
    <property type="match status" value="1"/>
</dbReference>
<dbReference type="AlphaFoldDB" id="A0A392Q0Q8"/>
<dbReference type="PRINTS" id="PR00364">
    <property type="entry name" value="DISEASERSIST"/>
</dbReference>
<proteinExistence type="predicted"/>
<feature type="non-terminal residue" evidence="3">
    <location>
        <position position="221"/>
    </location>
</feature>
<accession>A0A392Q0Q8</accession>
<dbReference type="PANTHER" id="PTHR36766:SF63">
    <property type="entry name" value="NB-ARC DOMAIN-CONTAINING PROTEIN"/>
    <property type="match status" value="1"/>
</dbReference>
<dbReference type="InterPro" id="IPR027417">
    <property type="entry name" value="P-loop_NTPase"/>
</dbReference>
<dbReference type="Gene3D" id="3.40.50.300">
    <property type="entry name" value="P-loop containing nucleotide triphosphate hydrolases"/>
    <property type="match status" value="1"/>
</dbReference>
<dbReference type="PANTHER" id="PTHR36766">
    <property type="entry name" value="PLANT BROAD-SPECTRUM MILDEW RESISTANCE PROTEIN RPW8"/>
    <property type="match status" value="1"/>
</dbReference>
<evidence type="ECO:0000313" key="4">
    <source>
        <dbReference type="Proteomes" id="UP000265520"/>
    </source>
</evidence>
<keyword evidence="4" id="KW-1185">Reference proteome</keyword>
<dbReference type="SUPFAM" id="SSF52540">
    <property type="entry name" value="P-loop containing nucleoside triphosphate hydrolases"/>
    <property type="match status" value="1"/>
</dbReference>
<reference evidence="3 4" key="1">
    <citation type="journal article" date="2018" name="Front. Plant Sci.">
        <title>Red Clover (Trifolium pratense) and Zigzag Clover (T. medium) - A Picture of Genomic Similarities and Differences.</title>
        <authorList>
            <person name="Dluhosova J."/>
            <person name="Istvanek J."/>
            <person name="Nedelnik J."/>
            <person name="Repkova J."/>
        </authorList>
    </citation>
    <scope>NUCLEOTIDE SEQUENCE [LARGE SCALE GENOMIC DNA]</scope>
    <source>
        <strain evidence="4">cv. 10/8</strain>
        <tissue evidence="3">Leaf</tissue>
    </source>
</reference>
<dbReference type="Proteomes" id="UP000265520">
    <property type="component" value="Unassembled WGS sequence"/>
</dbReference>
<organism evidence="3 4">
    <name type="scientific">Trifolium medium</name>
    <dbReference type="NCBI Taxonomy" id="97028"/>
    <lineage>
        <taxon>Eukaryota</taxon>
        <taxon>Viridiplantae</taxon>
        <taxon>Streptophyta</taxon>
        <taxon>Embryophyta</taxon>
        <taxon>Tracheophyta</taxon>
        <taxon>Spermatophyta</taxon>
        <taxon>Magnoliopsida</taxon>
        <taxon>eudicotyledons</taxon>
        <taxon>Gunneridae</taxon>
        <taxon>Pentapetalae</taxon>
        <taxon>rosids</taxon>
        <taxon>fabids</taxon>
        <taxon>Fabales</taxon>
        <taxon>Fabaceae</taxon>
        <taxon>Papilionoideae</taxon>
        <taxon>50 kb inversion clade</taxon>
        <taxon>NPAAA clade</taxon>
        <taxon>Hologalegina</taxon>
        <taxon>IRL clade</taxon>
        <taxon>Trifolieae</taxon>
        <taxon>Trifolium</taxon>
    </lineage>
</organism>
<feature type="non-terminal residue" evidence="3">
    <location>
        <position position="1"/>
    </location>
</feature>
<dbReference type="Gene3D" id="1.10.8.430">
    <property type="entry name" value="Helical domain of apoptotic protease-activating factors"/>
    <property type="match status" value="1"/>
</dbReference>
<dbReference type="InterPro" id="IPR042197">
    <property type="entry name" value="Apaf_helical"/>
</dbReference>
<dbReference type="GO" id="GO:0043531">
    <property type="term" value="F:ADP binding"/>
    <property type="evidence" value="ECO:0007669"/>
    <property type="project" value="InterPro"/>
</dbReference>
<evidence type="ECO:0000313" key="3">
    <source>
        <dbReference type="EMBL" id="MCI18003.1"/>
    </source>
</evidence>
<keyword evidence="1" id="KW-0611">Plant defense</keyword>
<comment type="caution">
    <text evidence="3">The sequence shown here is derived from an EMBL/GenBank/DDBJ whole genome shotgun (WGS) entry which is preliminary data.</text>
</comment>
<dbReference type="GO" id="GO:0006952">
    <property type="term" value="P:defense response"/>
    <property type="evidence" value="ECO:0007669"/>
    <property type="project" value="UniProtKB-KW"/>
</dbReference>
<evidence type="ECO:0000256" key="1">
    <source>
        <dbReference type="ARBA" id="ARBA00022821"/>
    </source>
</evidence>
<name>A0A392Q0Q8_9FABA</name>
<dbReference type="EMBL" id="LXQA010108052">
    <property type="protein sequence ID" value="MCI18003.1"/>
    <property type="molecule type" value="Genomic_DNA"/>
</dbReference>
<dbReference type="InterPro" id="IPR002182">
    <property type="entry name" value="NB-ARC"/>
</dbReference>
<evidence type="ECO:0000259" key="2">
    <source>
        <dbReference type="Pfam" id="PF00931"/>
    </source>
</evidence>